<evidence type="ECO:0000256" key="4">
    <source>
        <dbReference type="ARBA" id="ARBA00023295"/>
    </source>
</evidence>
<dbReference type="GO" id="GO:0003940">
    <property type="term" value="F:L-iduronidase activity"/>
    <property type="evidence" value="ECO:0007669"/>
    <property type="project" value="TreeGrafter"/>
</dbReference>
<dbReference type="Proteomes" id="UP001153620">
    <property type="component" value="Chromosome 2"/>
</dbReference>
<feature type="domain" description="Glycosyl hydrolases family 39 N-terminal catalytic" evidence="5">
    <location>
        <begin position="46"/>
        <end position="140"/>
    </location>
</feature>
<accession>A0A9N9RXZ2</accession>
<dbReference type="OrthoDB" id="15153at2759"/>
<dbReference type="SUPFAM" id="SSF51445">
    <property type="entry name" value="(Trans)glycosidases"/>
    <property type="match status" value="1"/>
</dbReference>
<sequence>MNTEINILFYFLILDMKKIQYSLWLLYLFLKCIAQDRIRIDFEESTSNVRRLKRFWTNTGFSPLVNDLNFFESNDLSTNLEIIGSLPNNGLKNVRIHWLLDLLIHKFNDNDILMYDFSKLDNFLNKLINDWNLVPTIEFMTSHKFKRYNKEFWRDYAYEIIMHYIGYNKLNFSLSEYNDYIFGLNAAFNRLNSEHSSNKMLKLRGPAGLFKDIKKHKFCWIVLEICNQNISSCPVDILTFHRKGNGSSANEVIDSTLNLLQEISKKYPKLSKMKFSNTEADPKKKWSEPRDFQADTRYAVILSEIILQHWKAMFDRQMSNLESISHDNSFMNYYPFIFDQRTLLARFQINNTRPKHLQFIRKPVFTALGLMSNLGKYASNVRRINNISYVVSVNNNTEQFFSSILLTSHVNNEFYMNNSATYEFMINNLPKRNDLMVFIEAIDNERTNPSNIYDRLNRPKYPDVNELEKMRNSQGPFTFEEPSKIVNGKFVVNQQLKEPFVVNIRICSKNAKNSNRIQNLRIRKINDQEIILFWTDSVIFQRCTKTYEIYFKYGSHPYKLLSLGHIPFLYHQFKHTIPGCFKVLSKDFFNRVSKLSKEVCNFNNINRK</sequence>
<reference evidence="6" key="1">
    <citation type="submission" date="2022-01" db="EMBL/GenBank/DDBJ databases">
        <authorList>
            <person name="King R."/>
        </authorList>
    </citation>
    <scope>NUCLEOTIDE SEQUENCE</scope>
</reference>
<dbReference type="AlphaFoldDB" id="A0A9N9RXZ2"/>
<keyword evidence="3" id="KW-0378">Hydrolase</keyword>
<evidence type="ECO:0000259" key="5">
    <source>
        <dbReference type="Pfam" id="PF01229"/>
    </source>
</evidence>
<name>A0A9N9RXZ2_9DIPT</name>
<evidence type="ECO:0000256" key="1">
    <source>
        <dbReference type="ARBA" id="ARBA00008875"/>
    </source>
</evidence>
<feature type="domain" description="Glycosyl hydrolases family 39 N-terminal catalytic" evidence="5">
    <location>
        <begin position="141"/>
        <end position="477"/>
    </location>
</feature>
<proteinExistence type="inferred from homology"/>
<dbReference type="InterPro" id="IPR049166">
    <property type="entry name" value="GH39_cat"/>
</dbReference>
<dbReference type="Gene3D" id="2.60.40.10">
    <property type="entry name" value="Immunoglobulins"/>
    <property type="match status" value="1"/>
</dbReference>
<evidence type="ECO:0000256" key="2">
    <source>
        <dbReference type="ARBA" id="ARBA00022729"/>
    </source>
</evidence>
<dbReference type="InterPro" id="IPR013783">
    <property type="entry name" value="Ig-like_fold"/>
</dbReference>
<evidence type="ECO:0000313" key="7">
    <source>
        <dbReference type="Proteomes" id="UP001153620"/>
    </source>
</evidence>
<organism evidence="6 7">
    <name type="scientific">Chironomus riparius</name>
    <dbReference type="NCBI Taxonomy" id="315576"/>
    <lineage>
        <taxon>Eukaryota</taxon>
        <taxon>Metazoa</taxon>
        <taxon>Ecdysozoa</taxon>
        <taxon>Arthropoda</taxon>
        <taxon>Hexapoda</taxon>
        <taxon>Insecta</taxon>
        <taxon>Pterygota</taxon>
        <taxon>Neoptera</taxon>
        <taxon>Endopterygota</taxon>
        <taxon>Diptera</taxon>
        <taxon>Nematocera</taxon>
        <taxon>Chironomoidea</taxon>
        <taxon>Chironomidae</taxon>
        <taxon>Chironominae</taxon>
        <taxon>Chironomus</taxon>
    </lineage>
</organism>
<evidence type="ECO:0000256" key="3">
    <source>
        <dbReference type="ARBA" id="ARBA00022801"/>
    </source>
</evidence>
<keyword evidence="4" id="KW-0326">Glycosidase</keyword>
<dbReference type="InterPro" id="IPR017853">
    <property type="entry name" value="GH"/>
</dbReference>
<keyword evidence="7" id="KW-1185">Reference proteome</keyword>
<dbReference type="EMBL" id="OU895878">
    <property type="protein sequence ID" value="CAG9806028.1"/>
    <property type="molecule type" value="Genomic_DNA"/>
</dbReference>
<keyword evidence="2" id="KW-0732">Signal</keyword>
<dbReference type="SUPFAM" id="SSF51011">
    <property type="entry name" value="Glycosyl hydrolase domain"/>
    <property type="match status" value="1"/>
</dbReference>
<dbReference type="InterPro" id="IPR051923">
    <property type="entry name" value="Glycosyl_Hydrolase_39"/>
</dbReference>
<dbReference type="Gene3D" id="3.20.20.80">
    <property type="entry name" value="Glycosidases"/>
    <property type="match status" value="1"/>
</dbReference>
<dbReference type="PANTHER" id="PTHR12631">
    <property type="entry name" value="ALPHA-L-IDURONIDASE"/>
    <property type="match status" value="1"/>
</dbReference>
<dbReference type="Pfam" id="PF01229">
    <property type="entry name" value="Glyco_hydro_39"/>
    <property type="match status" value="2"/>
</dbReference>
<gene>
    <name evidence="6" type="ORF">CHIRRI_LOCUS8893</name>
</gene>
<dbReference type="PANTHER" id="PTHR12631:SF8">
    <property type="entry name" value="ALPHA-L-IDURONIDASE"/>
    <property type="match status" value="1"/>
</dbReference>
<evidence type="ECO:0000313" key="6">
    <source>
        <dbReference type="EMBL" id="CAG9806028.1"/>
    </source>
</evidence>
<comment type="similarity">
    <text evidence="1">Belongs to the glycosyl hydrolase 39 family.</text>
</comment>
<protein>
    <recommendedName>
        <fullName evidence="5">Glycosyl hydrolases family 39 N-terminal catalytic domain-containing protein</fullName>
    </recommendedName>
</protein>
<reference evidence="6" key="2">
    <citation type="submission" date="2022-10" db="EMBL/GenBank/DDBJ databases">
        <authorList>
            <consortium name="ENA_rothamsted_submissions"/>
            <consortium name="culmorum"/>
            <person name="King R."/>
        </authorList>
    </citation>
    <scope>NUCLEOTIDE SEQUENCE</scope>
</reference>
<dbReference type="Gene3D" id="2.60.40.1500">
    <property type="entry name" value="Glycosyl hydrolase domain, family 39"/>
    <property type="match status" value="1"/>
</dbReference>